<dbReference type="PATRIC" id="fig|946077.3.peg.2227"/>
<feature type="chain" id="PRO_5003635252" description="Extracellular metal-dependent peptidase" evidence="1">
    <location>
        <begin position="26"/>
        <end position="807"/>
    </location>
</feature>
<dbReference type="Gene3D" id="3.40.390.10">
    <property type="entry name" value="Collagenase (Catalytic Domain)"/>
    <property type="match status" value="1"/>
</dbReference>
<protein>
    <recommendedName>
        <fullName evidence="7">Extracellular metal-dependent peptidase</fullName>
    </recommendedName>
</protein>
<dbReference type="InterPro" id="IPR032534">
    <property type="entry name" value="EcxA_zinc-bd"/>
</dbReference>
<dbReference type="InterPro" id="IPR024079">
    <property type="entry name" value="MetalloPept_cat_dom_sf"/>
</dbReference>
<dbReference type="PANTHER" id="PTHR38478">
    <property type="entry name" value="PEPTIDASE M1A AND M12B"/>
    <property type="match status" value="1"/>
</dbReference>
<dbReference type="EMBL" id="AJJU01000032">
    <property type="protein sequence ID" value="EID72848.1"/>
    <property type="molecule type" value="Genomic_DNA"/>
</dbReference>
<dbReference type="SUPFAM" id="SSF55486">
    <property type="entry name" value="Metalloproteases ('zincins'), catalytic domain"/>
    <property type="match status" value="1"/>
</dbReference>
<evidence type="ECO:0008006" key="7">
    <source>
        <dbReference type="Google" id="ProtNLM"/>
    </source>
</evidence>
<evidence type="ECO:0000259" key="4">
    <source>
        <dbReference type="Pfam" id="PF17162"/>
    </source>
</evidence>
<accession>I0W8Y2</accession>
<name>I0W8Y2_9FLAO</name>
<dbReference type="AlphaFoldDB" id="I0W8Y2"/>
<dbReference type="InterPro" id="IPR033428">
    <property type="entry name" value="DUF5118"/>
</dbReference>
<dbReference type="Proteomes" id="UP000005938">
    <property type="component" value="Unassembled WGS sequence"/>
</dbReference>
<dbReference type="Pfam" id="PF17148">
    <property type="entry name" value="DUF5117"/>
    <property type="match status" value="1"/>
</dbReference>
<reference evidence="5 6" key="1">
    <citation type="journal article" date="2012" name="J. Bacteriol.">
        <title>Genome Sequence of the Halotolerant Bacterium Imtechella halotolerans K1T.</title>
        <authorList>
            <person name="Kumar S."/>
            <person name="Vikram S."/>
            <person name="Subramanian S."/>
            <person name="Raghava G.P."/>
            <person name="Pinnaka A.K."/>
        </authorList>
    </citation>
    <scope>NUCLEOTIDE SEQUENCE [LARGE SCALE GENOMIC DNA]</scope>
    <source>
        <strain evidence="5 6">K1</strain>
    </source>
</reference>
<dbReference type="Pfam" id="PF17162">
    <property type="entry name" value="DUF5118"/>
    <property type="match status" value="1"/>
</dbReference>
<evidence type="ECO:0000259" key="3">
    <source>
        <dbReference type="Pfam" id="PF17148"/>
    </source>
</evidence>
<feature type="domain" description="EcxA zinc-binding" evidence="2">
    <location>
        <begin position="402"/>
        <end position="710"/>
    </location>
</feature>
<dbReference type="InterPro" id="IPR034032">
    <property type="entry name" value="Zn_MMP-like_bac"/>
</dbReference>
<dbReference type="Pfam" id="PF16313">
    <property type="entry name" value="DUF4953"/>
    <property type="match status" value="1"/>
</dbReference>
<dbReference type="STRING" id="946077.W5A_11049"/>
<evidence type="ECO:0000256" key="1">
    <source>
        <dbReference type="SAM" id="SignalP"/>
    </source>
</evidence>
<feature type="non-terminal residue" evidence="5">
    <location>
        <position position="1"/>
    </location>
</feature>
<proteinExistence type="predicted"/>
<dbReference type="GO" id="GO:0008237">
    <property type="term" value="F:metallopeptidase activity"/>
    <property type="evidence" value="ECO:0007669"/>
    <property type="project" value="InterPro"/>
</dbReference>
<feature type="domain" description="DUF5118" evidence="4">
    <location>
        <begin position="23"/>
        <end position="72"/>
    </location>
</feature>
<keyword evidence="1" id="KW-0732">Signal</keyword>
<feature type="domain" description="DUF5117" evidence="3">
    <location>
        <begin position="83"/>
        <end position="275"/>
    </location>
</feature>
<dbReference type="InterPro" id="IPR033413">
    <property type="entry name" value="DUF5117"/>
</dbReference>
<evidence type="ECO:0000313" key="6">
    <source>
        <dbReference type="Proteomes" id="UP000005938"/>
    </source>
</evidence>
<dbReference type="PANTHER" id="PTHR38478:SF1">
    <property type="entry name" value="ZINC DEPENDENT METALLOPROTEASE DOMAIN LIPOPROTEIN"/>
    <property type="match status" value="1"/>
</dbReference>
<feature type="signal peptide" evidence="1">
    <location>
        <begin position="1"/>
        <end position="25"/>
    </location>
</feature>
<comment type="caution">
    <text evidence="5">The sequence shown here is derived from an EMBL/GenBank/DDBJ whole genome shotgun (WGS) entry which is preliminary data.</text>
</comment>
<dbReference type="eggNOG" id="COG1913">
    <property type="taxonomic scope" value="Bacteria"/>
</dbReference>
<evidence type="ECO:0000259" key="2">
    <source>
        <dbReference type="Pfam" id="PF16313"/>
    </source>
</evidence>
<keyword evidence="6" id="KW-1185">Reference proteome</keyword>
<evidence type="ECO:0000313" key="5">
    <source>
        <dbReference type="EMBL" id="EID72848.1"/>
    </source>
</evidence>
<gene>
    <name evidence="5" type="ORF">W5A_11049</name>
</gene>
<dbReference type="CDD" id="cd04276">
    <property type="entry name" value="ZnMc_MMP_like_2"/>
    <property type="match status" value="1"/>
</dbReference>
<sequence length="807" mass="91207">KKNIPKMKNKYLLLLSLLCSLSSFSQFLDKKTNLTSYEGFFNFHYDESEDKIYLEVAELNTEFLYVNALSQGVGSNDIGLDRGQLGGERVVYFMKAGNKLLLVEPNLKFRANSENELERRSVNEAFAKSVLFGFEIKQKKGDHYVIDFTPFLLRDAHGVAQRLKSSGQGSYKLDVGKSALAMNRTKSFPENSEFEAMLTFEGEPTGNYIRSVSPNPNLVTVVQHHSFIKLPDLQYTPRVFDPRSGSFSISYMDYATPVTEPITKQFITRHRLKKKHPELEKSEAVEPIVYYLDNGTPEPIRSALVEGALWWNQAFEAIGYINAFQVKILPDDADPLDVRYNVIQWVHRSTRGWSYGASVRDPRTGEILKGHVSLGSLRIRQDFMIAQALAEKPFALRDDNHQEQLDLALARIRQLSAHEVGHTLGFAHNFAASTVNNSSVMDYPHPKIGLDNNRITFQNAYDTGIGSWDKVTVAYAYQDFSNKKDEKEALIQLLDDAFSKGHRFISDSDARAQGGAHAYAHLWDNGKNPVDELERVLNVREKAISTFSKDNIRTSEPFSVLEDMFVPLYFFHRYQTEAAVKWIGGVDYNYAIKGKDPLVHSVLDPEMQRQALKTVVKTLEVNTLLIPEDKLAMFPPRAYGYGRTRESFKSNNGVTFDPINAAQTAADFTLSLVLHPERANRLVQQQSIDSKQLGLSEVIKTLVKVIFEKQKGYAGEVQKSIQTAFFKNMLTLAKDKRTSPSARAEVYVVLVNLADDLALEHKDAFSLYVSKEIKQFLEKPLEYSVPSIPSIPDGAPIGMECMTTDEF</sequence>
<organism evidence="5 6">
    <name type="scientific">Imtechella halotolerans K1</name>
    <dbReference type="NCBI Taxonomy" id="946077"/>
    <lineage>
        <taxon>Bacteria</taxon>
        <taxon>Pseudomonadati</taxon>
        <taxon>Bacteroidota</taxon>
        <taxon>Flavobacteriia</taxon>
        <taxon>Flavobacteriales</taxon>
        <taxon>Flavobacteriaceae</taxon>
        <taxon>Imtechella</taxon>
    </lineage>
</organism>